<proteinExistence type="predicted"/>
<sequence length="241" mass="27071">MGKEEHEQLYLHVVERLKQDIESGVIKANERFPSEFQLAKSLGVSLAILRKALQVLESEKIVERKHGVGTFVNPKPLFTSGIEELTSVTTMIQQAGMEPGTIFMDVSESDVTDTSIKRFNYGETDKVMTIKRLRTADGQPVVFCIDQVLARNFPVGADELLKTSIFDAIEQSGNIRITQAVAQIEPIGYDEEASALLRCGIDIPLLALTQKHYSDDGEMVLYSKNYFRADKFSFHVVRKRV</sequence>
<dbReference type="InterPro" id="IPR050679">
    <property type="entry name" value="Bact_HTH_transcr_reg"/>
</dbReference>
<dbReference type="GO" id="GO:0003677">
    <property type="term" value="F:DNA binding"/>
    <property type="evidence" value="ECO:0007669"/>
    <property type="project" value="UniProtKB-KW"/>
</dbReference>
<gene>
    <name evidence="5" type="primary">yvoA</name>
    <name evidence="5" type="ORF">NCTC4822_01102</name>
</gene>
<dbReference type="Pfam" id="PF07702">
    <property type="entry name" value="UTRA"/>
    <property type="match status" value="1"/>
</dbReference>
<dbReference type="GO" id="GO:0045892">
    <property type="term" value="P:negative regulation of DNA-templated transcription"/>
    <property type="evidence" value="ECO:0007669"/>
    <property type="project" value="TreeGrafter"/>
</dbReference>
<evidence type="ECO:0000259" key="4">
    <source>
        <dbReference type="PROSITE" id="PS50949"/>
    </source>
</evidence>
<dbReference type="InterPro" id="IPR000524">
    <property type="entry name" value="Tscrpt_reg_HTH_GntR"/>
</dbReference>
<evidence type="ECO:0000256" key="1">
    <source>
        <dbReference type="ARBA" id="ARBA00023015"/>
    </source>
</evidence>
<dbReference type="SUPFAM" id="SSF64288">
    <property type="entry name" value="Chorismate lyase-like"/>
    <property type="match status" value="1"/>
</dbReference>
<dbReference type="Gene3D" id="3.40.1410.10">
    <property type="entry name" value="Chorismate lyase-like"/>
    <property type="match status" value="1"/>
</dbReference>
<keyword evidence="3" id="KW-0804">Transcription</keyword>
<dbReference type="SMART" id="SM00345">
    <property type="entry name" value="HTH_GNTR"/>
    <property type="match status" value="1"/>
</dbReference>
<dbReference type="SUPFAM" id="SSF46785">
    <property type="entry name" value="Winged helix' DNA-binding domain"/>
    <property type="match status" value="1"/>
</dbReference>
<dbReference type="GO" id="GO:0003700">
    <property type="term" value="F:DNA-binding transcription factor activity"/>
    <property type="evidence" value="ECO:0007669"/>
    <property type="project" value="InterPro"/>
</dbReference>
<keyword evidence="6" id="KW-1185">Reference proteome</keyword>
<dbReference type="Pfam" id="PF00392">
    <property type="entry name" value="GntR"/>
    <property type="match status" value="1"/>
</dbReference>
<dbReference type="InterPro" id="IPR036388">
    <property type="entry name" value="WH-like_DNA-bd_sf"/>
</dbReference>
<feature type="domain" description="HTH gntR-type" evidence="4">
    <location>
        <begin position="7"/>
        <end position="75"/>
    </location>
</feature>
<dbReference type="EMBL" id="UGYZ01000002">
    <property type="protein sequence ID" value="SUJ01392.1"/>
    <property type="molecule type" value="Genomic_DNA"/>
</dbReference>
<dbReference type="CDD" id="cd07377">
    <property type="entry name" value="WHTH_GntR"/>
    <property type="match status" value="1"/>
</dbReference>
<dbReference type="PANTHER" id="PTHR44846:SF17">
    <property type="entry name" value="GNTR-FAMILY TRANSCRIPTIONAL REGULATOR"/>
    <property type="match status" value="1"/>
</dbReference>
<reference evidence="5 6" key="1">
    <citation type="submission" date="2018-06" db="EMBL/GenBank/DDBJ databases">
        <authorList>
            <consortium name="Pathogen Informatics"/>
            <person name="Doyle S."/>
        </authorList>
    </citation>
    <scope>NUCLEOTIDE SEQUENCE [LARGE SCALE GENOMIC DNA]</scope>
    <source>
        <strain evidence="6">ATCC 11859 / DSM 33 / NCIB 8841 / NCTC 4822</strain>
    </source>
</reference>
<keyword evidence="1" id="KW-0805">Transcription regulation</keyword>
<evidence type="ECO:0000313" key="5">
    <source>
        <dbReference type="EMBL" id="SUJ01392.1"/>
    </source>
</evidence>
<dbReference type="InterPro" id="IPR011663">
    <property type="entry name" value="UTRA"/>
</dbReference>
<dbReference type="SMART" id="SM00866">
    <property type="entry name" value="UTRA"/>
    <property type="match status" value="1"/>
</dbReference>
<dbReference type="Proteomes" id="UP000254519">
    <property type="component" value="Unassembled WGS sequence"/>
</dbReference>
<dbReference type="PROSITE" id="PS50949">
    <property type="entry name" value="HTH_GNTR"/>
    <property type="match status" value="1"/>
</dbReference>
<dbReference type="Gene3D" id="1.10.10.10">
    <property type="entry name" value="Winged helix-like DNA-binding domain superfamily/Winged helix DNA-binding domain"/>
    <property type="match status" value="1"/>
</dbReference>
<keyword evidence="2" id="KW-0238">DNA-binding</keyword>
<name>A0A380BHD4_SPOPA</name>
<dbReference type="InterPro" id="IPR036390">
    <property type="entry name" value="WH_DNA-bd_sf"/>
</dbReference>
<dbReference type="AlphaFoldDB" id="A0A380BHD4"/>
<dbReference type="PANTHER" id="PTHR44846">
    <property type="entry name" value="MANNOSYL-D-GLYCERATE TRANSPORT/METABOLISM SYSTEM REPRESSOR MNGR-RELATED"/>
    <property type="match status" value="1"/>
</dbReference>
<accession>A0A380BHD4</accession>
<dbReference type="OrthoDB" id="149756at2"/>
<dbReference type="InterPro" id="IPR028978">
    <property type="entry name" value="Chorismate_lyase_/UTRA_dom_sf"/>
</dbReference>
<organism evidence="5 6">
    <name type="scientific">Sporosarcina pasteurii</name>
    <name type="common">Bacillus pasteurii</name>
    <dbReference type="NCBI Taxonomy" id="1474"/>
    <lineage>
        <taxon>Bacteria</taxon>
        <taxon>Bacillati</taxon>
        <taxon>Bacillota</taxon>
        <taxon>Bacilli</taxon>
        <taxon>Bacillales</taxon>
        <taxon>Caryophanaceae</taxon>
        <taxon>Sporosarcina</taxon>
    </lineage>
</organism>
<evidence type="ECO:0000256" key="3">
    <source>
        <dbReference type="ARBA" id="ARBA00023163"/>
    </source>
</evidence>
<evidence type="ECO:0000313" key="6">
    <source>
        <dbReference type="Proteomes" id="UP000254519"/>
    </source>
</evidence>
<evidence type="ECO:0000256" key="2">
    <source>
        <dbReference type="ARBA" id="ARBA00023125"/>
    </source>
</evidence>
<dbReference type="RefSeq" id="WP_115360508.1">
    <property type="nucleotide sequence ID" value="NZ_CP038012.1"/>
</dbReference>
<protein>
    <submittedName>
        <fullName evidence="5">HTH-type transcriptional repressor yvoA</fullName>
    </submittedName>
</protein>